<dbReference type="PANTHER" id="PTHR46604:SF3">
    <property type="entry name" value="PROTEIN MID1-COMPLEMENTING ACTIVITY 1"/>
    <property type="match status" value="1"/>
</dbReference>
<comment type="caution">
    <text evidence="2">The sequence shown here is derived from an EMBL/GenBank/DDBJ whole genome shotgun (WGS) entry which is preliminary data.</text>
</comment>
<evidence type="ECO:0000313" key="2">
    <source>
        <dbReference type="EMBL" id="KAK8946118.1"/>
    </source>
</evidence>
<keyword evidence="1" id="KW-0812">Transmembrane</keyword>
<organism evidence="2 3">
    <name type="scientific">Platanthera guangdongensis</name>
    <dbReference type="NCBI Taxonomy" id="2320717"/>
    <lineage>
        <taxon>Eukaryota</taxon>
        <taxon>Viridiplantae</taxon>
        <taxon>Streptophyta</taxon>
        <taxon>Embryophyta</taxon>
        <taxon>Tracheophyta</taxon>
        <taxon>Spermatophyta</taxon>
        <taxon>Magnoliopsida</taxon>
        <taxon>Liliopsida</taxon>
        <taxon>Asparagales</taxon>
        <taxon>Orchidaceae</taxon>
        <taxon>Orchidoideae</taxon>
        <taxon>Orchideae</taxon>
        <taxon>Orchidinae</taxon>
        <taxon>Platanthera</taxon>
    </lineage>
</organism>
<dbReference type="PANTHER" id="PTHR46604">
    <property type="entry name" value="PROTEIN MID1-COMPLEMENTING ACTIVITY 1"/>
    <property type="match status" value="1"/>
</dbReference>
<proteinExistence type="predicted"/>
<evidence type="ECO:0000313" key="3">
    <source>
        <dbReference type="Proteomes" id="UP001412067"/>
    </source>
</evidence>
<keyword evidence="1" id="KW-1133">Transmembrane helix</keyword>
<feature type="transmembrane region" description="Helical" evidence="1">
    <location>
        <begin position="12"/>
        <end position="33"/>
    </location>
</feature>
<name>A0ABR2LQC3_9ASPA</name>
<accession>A0ABR2LQC3</accession>
<gene>
    <name evidence="2" type="primary">MCA2</name>
    <name evidence="2" type="ORF">KSP40_PGU021221</name>
</gene>
<sequence>MASWDQLGELANVGQLVGFGALQLIGMIVQAAANARMHKKNCNQFCAALEVDRKSAGEAQNL</sequence>
<protein>
    <submittedName>
        <fullName evidence="2">Protein MID1-COMPLEMENTING ACTIVITY 2</fullName>
    </submittedName>
</protein>
<dbReference type="EMBL" id="JBBWWR010000017">
    <property type="protein sequence ID" value="KAK8946118.1"/>
    <property type="molecule type" value="Genomic_DNA"/>
</dbReference>
<evidence type="ECO:0000256" key="1">
    <source>
        <dbReference type="SAM" id="Phobius"/>
    </source>
</evidence>
<keyword evidence="1" id="KW-0472">Membrane</keyword>
<reference evidence="2 3" key="1">
    <citation type="journal article" date="2022" name="Nat. Plants">
        <title>Genomes of leafy and leafless Platanthera orchids illuminate the evolution of mycoheterotrophy.</title>
        <authorList>
            <person name="Li M.H."/>
            <person name="Liu K.W."/>
            <person name="Li Z."/>
            <person name="Lu H.C."/>
            <person name="Ye Q.L."/>
            <person name="Zhang D."/>
            <person name="Wang J.Y."/>
            <person name="Li Y.F."/>
            <person name="Zhong Z.M."/>
            <person name="Liu X."/>
            <person name="Yu X."/>
            <person name="Liu D.K."/>
            <person name="Tu X.D."/>
            <person name="Liu B."/>
            <person name="Hao Y."/>
            <person name="Liao X.Y."/>
            <person name="Jiang Y.T."/>
            <person name="Sun W.H."/>
            <person name="Chen J."/>
            <person name="Chen Y.Q."/>
            <person name="Ai Y."/>
            <person name="Zhai J.W."/>
            <person name="Wu S.S."/>
            <person name="Zhou Z."/>
            <person name="Hsiao Y.Y."/>
            <person name="Wu W.L."/>
            <person name="Chen Y.Y."/>
            <person name="Lin Y.F."/>
            <person name="Hsu J.L."/>
            <person name="Li C.Y."/>
            <person name="Wang Z.W."/>
            <person name="Zhao X."/>
            <person name="Zhong W.Y."/>
            <person name="Ma X.K."/>
            <person name="Ma L."/>
            <person name="Huang J."/>
            <person name="Chen G.Z."/>
            <person name="Huang M.Z."/>
            <person name="Huang L."/>
            <person name="Peng D.H."/>
            <person name="Luo Y.B."/>
            <person name="Zou S.Q."/>
            <person name="Chen S.P."/>
            <person name="Lan S."/>
            <person name="Tsai W.C."/>
            <person name="Van de Peer Y."/>
            <person name="Liu Z.J."/>
        </authorList>
    </citation>
    <scope>NUCLEOTIDE SEQUENCE [LARGE SCALE GENOMIC DNA]</scope>
    <source>
        <strain evidence="2">Lor288</strain>
    </source>
</reference>
<keyword evidence="3" id="KW-1185">Reference proteome</keyword>
<dbReference type="Proteomes" id="UP001412067">
    <property type="component" value="Unassembled WGS sequence"/>
</dbReference>